<feature type="transmembrane region" description="Helical" evidence="8">
    <location>
        <begin position="129"/>
        <end position="151"/>
    </location>
</feature>
<sequence length="607" mass="67064">MSDFVGKHEKSPDFSVINNSSLDYANNLASTNDDDISIASSQNRSLSHRKNTSYYRNFIDSFKRAEHGNLNEKSADLEDGTASIQSKSYMKKSLKARHVIMMSLGTGIGTGLLVANAKSLAYGGPASLIIGYVIVSFIVYFMIQAAGEMAVTYPTLPGNFNTYQSIFISKSWGFATVWLFCIQWITVLPLELITSSLTIQYWTDLNGDIFVVIFYVFLLLIHFIGVKAYGETEFIFNLCKILMISGFIIFSIVVNCGGAGNDGYIGGKYWHTPGSFAEGGPTSRFKGICYVLVAGYFSYGGTELYVLSVNEQAEPRKATPAAAKKSIYRILVIYLLTMILIGFNVPHNSDQLMGAGGSSTHASPYVLAASIHGVKVVPHIINAVILISVVSVANSSLYASPRLLASLAEQGYAPKALTYIDREGRPLVALLLCAVFGCIAFVASSDKEEQVFTWLAAIAGLSEVFTWTGIMFSHVRFRLAMKVQNKDIDEVGYKATAGIYGSWFGSIFGVLVLIAQFWVALSPPGSGGAVSAESFFENYLAMPIWVFFYIVYSVYNKEWTILTDLSKIDLDAHRRIYDPDLIRQEDAENKEKLKNSPFWVRVYNFWC</sequence>
<name>G8C0I0_TETPH</name>
<feature type="transmembrane region" description="Helical" evidence="8">
    <location>
        <begin position="285"/>
        <end position="306"/>
    </location>
</feature>
<dbReference type="InterPro" id="IPR004840">
    <property type="entry name" value="Amino_acid_permease_CS"/>
</dbReference>
<keyword evidence="4 8" id="KW-0812">Transmembrane</keyword>
<dbReference type="OrthoDB" id="3900342at2759"/>
<dbReference type="OMA" id="PKFLDYV"/>
<dbReference type="FunFam" id="1.20.1740.10:FF:000017">
    <property type="entry name" value="Amino acid permease"/>
    <property type="match status" value="1"/>
</dbReference>
<feature type="transmembrane region" description="Helical" evidence="8">
    <location>
        <begin position="327"/>
        <end position="345"/>
    </location>
</feature>
<dbReference type="PANTHER" id="PTHR43341">
    <property type="entry name" value="AMINO ACID PERMEASE"/>
    <property type="match status" value="1"/>
</dbReference>
<comment type="similarity">
    <text evidence="2">Belongs to the amino acid-polyamine-organocation (APC) superfamily. YAT (TC 2.A.3.10) family.</text>
</comment>
<evidence type="ECO:0000256" key="8">
    <source>
        <dbReference type="SAM" id="Phobius"/>
    </source>
</evidence>
<comment type="subcellular location">
    <subcellularLocation>
        <location evidence="1">Membrane</location>
        <topology evidence="1">Multi-pass membrane protein</topology>
    </subcellularLocation>
</comment>
<dbReference type="Proteomes" id="UP000005666">
    <property type="component" value="Chromosome 13"/>
</dbReference>
<evidence type="ECO:0000256" key="4">
    <source>
        <dbReference type="ARBA" id="ARBA00022692"/>
    </source>
</evidence>
<dbReference type="Gene3D" id="1.20.1740.10">
    <property type="entry name" value="Amino acid/polyamine transporter I"/>
    <property type="match status" value="1"/>
</dbReference>
<dbReference type="Pfam" id="PF00324">
    <property type="entry name" value="AA_permease"/>
    <property type="match status" value="1"/>
</dbReference>
<evidence type="ECO:0000256" key="5">
    <source>
        <dbReference type="ARBA" id="ARBA00022970"/>
    </source>
</evidence>
<dbReference type="GeneID" id="11531900"/>
<feature type="transmembrane region" description="Helical" evidence="8">
    <location>
        <begin position="427"/>
        <end position="445"/>
    </location>
</feature>
<protein>
    <recommendedName>
        <fullName evidence="9">Amino acid permease/ SLC12A domain-containing protein</fullName>
    </recommendedName>
</protein>
<dbReference type="InterPro" id="IPR004841">
    <property type="entry name" value="AA-permease/SLC12A_dom"/>
</dbReference>
<keyword evidence="11" id="KW-1185">Reference proteome</keyword>
<gene>
    <name evidence="10" type="primary">TPHA0M01200</name>
    <name evidence="10" type="ordered locus">TPHA_0M01200</name>
</gene>
<keyword evidence="7 8" id="KW-0472">Membrane</keyword>
<keyword evidence="5" id="KW-0029">Amino-acid transport</keyword>
<feature type="transmembrane region" description="Helical" evidence="8">
    <location>
        <begin position="241"/>
        <end position="265"/>
    </location>
</feature>
<dbReference type="eggNOG" id="KOG1286">
    <property type="taxonomic scope" value="Eukaryota"/>
</dbReference>
<keyword evidence="6 8" id="KW-1133">Transmembrane helix</keyword>
<feature type="transmembrane region" description="Helical" evidence="8">
    <location>
        <begin position="99"/>
        <end position="117"/>
    </location>
</feature>
<organism evidence="10 11">
    <name type="scientific">Tetrapisispora phaffii (strain ATCC 24235 / CBS 4417 / NBRC 1672 / NRRL Y-8282 / UCD 70-5)</name>
    <name type="common">Yeast</name>
    <name type="synonym">Fabospora phaffii</name>
    <dbReference type="NCBI Taxonomy" id="1071381"/>
    <lineage>
        <taxon>Eukaryota</taxon>
        <taxon>Fungi</taxon>
        <taxon>Dikarya</taxon>
        <taxon>Ascomycota</taxon>
        <taxon>Saccharomycotina</taxon>
        <taxon>Saccharomycetes</taxon>
        <taxon>Saccharomycetales</taxon>
        <taxon>Saccharomycetaceae</taxon>
        <taxon>Tetrapisispora</taxon>
    </lineage>
</organism>
<keyword evidence="3" id="KW-0813">Transport</keyword>
<feature type="transmembrane region" description="Helical" evidence="8">
    <location>
        <begin position="451"/>
        <end position="477"/>
    </location>
</feature>
<evidence type="ECO:0000256" key="1">
    <source>
        <dbReference type="ARBA" id="ARBA00004141"/>
    </source>
</evidence>
<evidence type="ECO:0000256" key="3">
    <source>
        <dbReference type="ARBA" id="ARBA00022448"/>
    </source>
</evidence>
<evidence type="ECO:0000313" key="11">
    <source>
        <dbReference type="Proteomes" id="UP000005666"/>
    </source>
</evidence>
<evidence type="ECO:0000259" key="9">
    <source>
        <dbReference type="Pfam" id="PF00324"/>
    </source>
</evidence>
<feature type="domain" description="Amino acid permease/ SLC12A" evidence="9">
    <location>
        <begin position="98"/>
        <end position="559"/>
    </location>
</feature>
<evidence type="ECO:0000313" key="10">
    <source>
        <dbReference type="EMBL" id="CCE65695.1"/>
    </source>
</evidence>
<dbReference type="GO" id="GO:0016020">
    <property type="term" value="C:membrane"/>
    <property type="evidence" value="ECO:0007669"/>
    <property type="project" value="UniProtKB-SubCell"/>
</dbReference>
<dbReference type="GO" id="GO:0015171">
    <property type="term" value="F:amino acid transmembrane transporter activity"/>
    <property type="evidence" value="ECO:0007669"/>
    <property type="project" value="TreeGrafter"/>
</dbReference>
<dbReference type="PIRSF" id="PIRSF006060">
    <property type="entry name" value="AA_transporter"/>
    <property type="match status" value="1"/>
</dbReference>
<dbReference type="KEGG" id="tpf:TPHA_0M01200"/>
<proteinExistence type="inferred from homology"/>
<feature type="transmembrane region" description="Helical" evidence="8">
    <location>
        <begin position="497"/>
        <end position="519"/>
    </location>
</feature>
<feature type="transmembrane region" description="Helical" evidence="8">
    <location>
        <begin position="365"/>
        <end position="393"/>
    </location>
</feature>
<feature type="transmembrane region" description="Helical" evidence="8">
    <location>
        <begin position="172"/>
        <end position="189"/>
    </location>
</feature>
<dbReference type="InterPro" id="IPR004762">
    <property type="entry name" value="Amino_acid_permease_fungi"/>
</dbReference>
<dbReference type="PANTHER" id="PTHR43341:SF7">
    <property type="entry name" value="LEU_VAL_ILE AMINO-ACID PERMEASE-RELATED"/>
    <property type="match status" value="1"/>
</dbReference>
<dbReference type="AlphaFoldDB" id="G8C0I0"/>
<feature type="transmembrane region" description="Helical" evidence="8">
    <location>
        <begin position="209"/>
        <end position="229"/>
    </location>
</feature>
<dbReference type="RefSeq" id="XP_003688129.1">
    <property type="nucleotide sequence ID" value="XM_003688081.1"/>
</dbReference>
<dbReference type="EMBL" id="HE612868">
    <property type="protein sequence ID" value="CCE65695.1"/>
    <property type="molecule type" value="Genomic_DNA"/>
</dbReference>
<dbReference type="InterPro" id="IPR050524">
    <property type="entry name" value="APC_YAT"/>
</dbReference>
<evidence type="ECO:0000256" key="2">
    <source>
        <dbReference type="ARBA" id="ARBA00006983"/>
    </source>
</evidence>
<feature type="transmembrane region" description="Helical" evidence="8">
    <location>
        <begin position="539"/>
        <end position="555"/>
    </location>
</feature>
<evidence type="ECO:0000256" key="7">
    <source>
        <dbReference type="ARBA" id="ARBA00023136"/>
    </source>
</evidence>
<reference evidence="10 11" key="1">
    <citation type="journal article" date="2011" name="Proc. Natl. Acad. Sci. U.S.A.">
        <title>Evolutionary erosion of yeast sex chromosomes by mating-type switching accidents.</title>
        <authorList>
            <person name="Gordon J.L."/>
            <person name="Armisen D."/>
            <person name="Proux-Wera E."/>
            <person name="Oheigeartaigh S.S."/>
            <person name="Byrne K.P."/>
            <person name="Wolfe K.H."/>
        </authorList>
    </citation>
    <scope>NUCLEOTIDE SEQUENCE [LARGE SCALE GENOMIC DNA]</scope>
    <source>
        <strain evidence="11">ATCC 24235 / CBS 4417 / NBRC 1672 / NRRL Y-8282 / UCD 70-5</strain>
    </source>
</reference>
<dbReference type="HOGENOM" id="CLU_007946_12_0_1"/>
<dbReference type="PROSITE" id="PS00218">
    <property type="entry name" value="AMINO_ACID_PERMEASE_1"/>
    <property type="match status" value="1"/>
</dbReference>
<accession>G8C0I0</accession>
<evidence type="ECO:0000256" key="6">
    <source>
        <dbReference type="ARBA" id="ARBA00022989"/>
    </source>
</evidence>
<dbReference type="NCBIfam" id="TIGR00913">
    <property type="entry name" value="2A0310"/>
    <property type="match status" value="1"/>
</dbReference>